<dbReference type="InterPro" id="IPR050807">
    <property type="entry name" value="TransReg_Diox_bact_type"/>
</dbReference>
<dbReference type="InterPro" id="IPR011051">
    <property type="entry name" value="RmlC_Cupin_sf"/>
</dbReference>
<dbReference type="InterPro" id="IPR010982">
    <property type="entry name" value="Lambda_DNA-bd_dom_sf"/>
</dbReference>
<accession>A0A6M0QQM5</accession>
<dbReference type="GO" id="GO:0005829">
    <property type="term" value="C:cytosol"/>
    <property type="evidence" value="ECO:0007669"/>
    <property type="project" value="TreeGrafter"/>
</dbReference>
<name>A0A6M0QQM5_9RHOB</name>
<dbReference type="SMART" id="SM00530">
    <property type="entry name" value="HTH_XRE"/>
    <property type="match status" value="1"/>
</dbReference>
<dbReference type="Pfam" id="PF07883">
    <property type="entry name" value="Cupin_2"/>
    <property type="match status" value="1"/>
</dbReference>
<dbReference type="AlphaFoldDB" id="A0A6M0QQM5"/>
<dbReference type="SUPFAM" id="SSF51182">
    <property type="entry name" value="RmlC-like cupins"/>
    <property type="match status" value="1"/>
</dbReference>
<evidence type="ECO:0000313" key="3">
    <source>
        <dbReference type="EMBL" id="NEY89800.1"/>
    </source>
</evidence>
<sequence length="196" mass="21558">MTIAERPRQEQAHAALAGRLRRWRDARGWNQQDLADRAGVARSTLSKIENGLLSPTFEVLLKLARGFGVELSDLVQSETPALSGRMVVERASAGREDISYPNNRLWPLAATLKGRPFQSALVEFTQTDLAAFGPWNSHATDDLLMVLSGQLAFHSEGYETAVLTPGDTVHFDGNMPHACLSAGPQPCRCLYVWAEK</sequence>
<keyword evidence="1" id="KW-0238">DNA-binding</keyword>
<reference evidence="3 4" key="1">
    <citation type="submission" date="2020-02" db="EMBL/GenBank/DDBJ databases">
        <authorList>
            <person name="Chen W.-M."/>
        </authorList>
    </citation>
    <scope>NUCLEOTIDE SEQUENCE [LARGE SCALE GENOMIC DNA]</scope>
    <source>
        <strain evidence="3 4">KMS-5</strain>
    </source>
</reference>
<dbReference type="PANTHER" id="PTHR46797">
    <property type="entry name" value="HTH-TYPE TRANSCRIPTIONAL REGULATOR"/>
    <property type="match status" value="1"/>
</dbReference>
<dbReference type="CDD" id="cd02209">
    <property type="entry name" value="cupin_XRE_C"/>
    <property type="match status" value="1"/>
</dbReference>
<dbReference type="Gene3D" id="1.10.260.40">
    <property type="entry name" value="lambda repressor-like DNA-binding domains"/>
    <property type="match status" value="1"/>
</dbReference>
<proteinExistence type="predicted"/>
<comment type="caution">
    <text evidence="3">The sequence shown here is derived from an EMBL/GenBank/DDBJ whole genome shotgun (WGS) entry which is preliminary data.</text>
</comment>
<evidence type="ECO:0000256" key="1">
    <source>
        <dbReference type="ARBA" id="ARBA00023125"/>
    </source>
</evidence>
<dbReference type="PANTHER" id="PTHR46797:SF20">
    <property type="entry name" value="BLR4304 PROTEIN"/>
    <property type="match status" value="1"/>
</dbReference>
<dbReference type="Proteomes" id="UP000477782">
    <property type="component" value="Unassembled WGS sequence"/>
</dbReference>
<evidence type="ECO:0000259" key="2">
    <source>
        <dbReference type="PROSITE" id="PS50943"/>
    </source>
</evidence>
<dbReference type="Pfam" id="PF01381">
    <property type="entry name" value="HTH_3"/>
    <property type="match status" value="1"/>
</dbReference>
<dbReference type="EMBL" id="JAAIVJ010000002">
    <property type="protein sequence ID" value="NEY89800.1"/>
    <property type="molecule type" value="Genomic_DNA"/>
</dbReference>
<dbReference type="RefSeq" id="WP_164623836.1">
    <property type="nucleotide sequence ID" value="NZ_JAAIVJ010000002.1"/>
</dbReference>
<gene>
    <name evidence="3" type="ORF">G4Z14_05765</name>
</gene>
<evidence type="ECO:0000313" key="4">
    <source>
        <dbReference type="Proteomes" id="UP000477782"/>
    </source>
</evidence>
<dbReference type="Gene3D" id="2.60.120.10">
    <property type="entry name" value="Jelly Rolls"/>
    <property type="match status" value="1"/>
</dbReference>
<feature type="domain" description="HTH cro/C1-type" evidence="2">
    <location>
        <begin position="20"/>
        <end position="74"/>
    </location>
</feature>
<dbReference type="InterPro" id="IPR001387">
    <property type="entry name" value="Cro/C1-type_HTH"/>
</dbReference>
<dbReference type="GO" id="GO:0003700">
    <property type="term" value="F:DNA-binding transcription factor activity"/>
    <property type="evidence" value="ECO:0007669"/>
    <property type="project" value="TreeGrafter"/>
</dbReference>
<dbReference type="PROSITE" id="PS50943">
    <property type="entry name" value="HTH_CROC1"/>
    <property type="match status" value="1"/>
</dbReference>
<dbReference type="InterPro" id="IPR014710">
    <property type="entry name" value="RmlC-like_jellyroll"/>
</dbReference>
<dbReference type="InterPro" id="IPR013096">
    <property type="entry name" value="Cupin_2"/>
</dbReference>
<keyword evidence="4" id="KW-1185">Reference proteome</keyword>
<dbReference type="SUPFAM" id="SSF47413">
    <property type="entry name" value="lambda repressor-like DNA-binding domains"/>
    <property type="match status" value="1"/>
</dbReference>
<dbReference type="GO" id="GO:0003677">
    <property type="term" value="F:DNA binding"/>
    <property type="evidence" value="ECO:0007669"/>
    <property type="project" value="UniProtKB-KW"/>
</dbReference>
<protein>
    <submittedName>
        <fullName evidence="3">Helix-turn-helix domain-containing protein</fullName>
    </submittedName>
</protein>
<organism evidence="3 4">
    <name type="scientific">Tabrizicola oligotrophica</name>
    <dbReference type="NCBI Taxonomy" id="2710650"/>
    <lineage>
        <taxon>Bacteria</taxon>
        <taxon>Pseudomonadati</taxon>
        <taxon>Pseudomonadota</taxon>
        <taxon>Alphaproteobacteria</taxon>
        <taxon>Rhodobacterales</taxon>
        <taxon>Paracoccaceae</taxon>
        <taxon>Tabrizicola</taxon>
    </lineage>
</organism>
<dbReference type="CDD" id="cd00093">
    <property type="entry name" value="HTH_XRE"/>
    <property type="match status" value="1"/>
</dbReference>